<reference evidence="11" key="1">
    <citation type="submission" date="2020-08" db="EMBL/GenBank/DDBJ databases">
        <authorList>
            <person name="Uke A."/>
            <person name="Chhe C."/>
            <person name="Baramee S."/>
            <person name="Kosugi A."/>
        </authorList>
    </citation>
    <scope>NUCLEOTIDE SEQUENCE</scope>
    <source>
        <strain evidence="11">DA-C8</strain>
    </source>
</reference>
<dbReference type="InterPro" id="IPR051552">
    <property type="entry name" value="HptR"/>
</dbReference>
<evidence type="ECO:0000256" key="2">
    <source>
        <dbReference type="ARBA" id="ARBA00022490"/>
    </source>
</evidence>
<dbReference type="Pfam" id="PF00072">
    <property type="entry name" value="Response_reg"/>
    <property type="match status" value="1"/>
</dbReference>
<dbReference type="InterPro" id="IPR011006">
    <property type="entry name" value="CheY-like_superfamily"/>
</dbReference>
<organism evidence="11 12">
    <name type="scientific">Insulibacter thermoxylanivorax</name>
    <dbReference type="NCBI Taxonomy" id="2749268"/>
    <lineage>
        <taxon>Bacteria</taxon>
        <taxon>Bacillati</taxon>
        <taxon>Bacillota</taxon>
        <taxon>Bacilli</taxon>
        <taxon>Bacillales</taxon>
        <taxon>Paenibacillaceae</taxon>
        <taxon>Insulibacter</taxon>
    </lineage>
</organism>
<accession>A0A916QCH0</accession>
<gene>
    <name evidence="11" type="ORF">PRECH8_13210</name>
</gene>
<feature type="modified residue" description="4-aspartylphosphate" evidence="8">
    <location>
        <position position="55"/>
    </location>
</feature>
<evidence type="ECO:0000256" key="3">
    <source>
        <dbReference type="ARBA" id="ARBA00022553"/>
    </source>
</evidence>
<keyword evidence="4" id="KW-0902">Two-component regulatory system</keyword>
<keyword evidence="5" id="KW-0805">Transcription regulation</keyword>
<dbReference type="Gene3D" id="1.10.10.60">
    <property type="entry name" value="Homeodomain-like"/>
    <property type="match status" value="2"/>
</dbReference>
<dbReference type="InterPro" id="IPR018060">
    <property type="entry name" value="HTH_AraC"/>
</dbReference>
<dbReference type="Pfam" id="PF12833">
    <property type="entry name" value="HTH_18"/>
    <property type="match status" value="1"/>
</dbReference>
<dbReference type="RefSeq" id="WP_200966279.1">
    <property type="nucleotide sequence ID" value="NZ_BMAQ01000009.1"/>
</dbReference>
<dbReference type="CDD" id="cd17536">
    <property type="entry name" value="REC_YesN-like"/>
    <property type="match status" value="1"/>
</dbReference>
<evidence type="ECO:0000256" key="8">
    <source>
        <dbReference type="PROSITE-ProRule" id="PRU00169"/>
    </source>
</evidence>
<dbReference type="PROSITE" id="PS01124">
    <property type="entry name" value="HTH_ARAC_FAMILY_2"/>
    <property type="match status" value="1"/>
</dbReference>
<evidence type="ECO:0000256" key="5">
    <source>
        <dbReference type="ARBA" id="ARBA00023015"/>
    </source>
</evidence>
<dbReference type="InterPro" id="IPR020449">
    <property type="entry name" value="Tscrpt_reg_AraC-type_HTH"/>
</dbReference>
<protein>
    <recommendedName>
        <fullName evidence="13">Two-component system, response regulator YesN</fullName>
    </recommendedName>
</protein>
<dbReference type="EMBL" id="BMAQ01000009">
    <property type="protein sequence ID" value="GFR38025.1"/>
    <property type="molecule type" value="Genomic_DNA"/>
</dbReference>
<sequence>MIEVLLVDDESYVTESLKVTIPWGELGVNKVHQAESAAEALELMERHSIDILVTDIQMPEVNGLQLIELVQERWPNVRCILLTGHSEFHYAKKAIELHVLDYVLKPVDDEELIASLSQVITSLQDEWAQAEQYYQLMYDRKTDLSILRRNFLHELLLGRPLSKQTISERLVKYEIPLTVDTPAVMMLVKMGLDAREYDEASHALLEYAAGNIAEEVLSERFRLWHAQSPHSYMTIIASLKPEWLSQAGQDDRRVLREELERLLPIFRQYVRGFLKVDVAVAVTNAFNFPEAIASTYRAAMRYVYMLEMKERDVFFLQDQSPPASSVESLDVLYRPPTLLHLLEAQQWDAVRGKLDEVFDYVAASGYSRENLYEIYLSITNAIIYAAHKYGLSFSQIGFDWEIDQGMVHSLERLRHWTTMMVQQLEDKLSTQEVHAKNHIVNQVKQIVSRDLGSDISVKTIADRVYLHPVYLSKVFKSVTGESLGDYIIRMRMEKALYMLKHTNKRIYEITMELGYQNPQYFSKMFKKYYGMTPNEYRDGRFPERAQNGRAEEA</sequence>
<dbReference type="Gene3D" id="3.40.50.2300">
    <property type="match status" value="1"/>
</dbReference>
<dbReference type="Proteomes" id="UP000654993">
    <property type="component" value="Unassembled WGS sequence"/>
</dbReference>
<comment type="subcellular location">
    <subcellularLocation>
        <location evidence="1">Cytoplasm</location>
    </subcellularLocation>
</comment>
<feature type="domain" description="HTH araC/xylS-type" evidence="9">
    <location>
        <begin position="441"/>
        <end position="539"/>
    </location>
</feature>
<keyword evidence="3 8" id="KW-0597">Phosphoprotein</keyword>
<dbReference type="SUPFAM" id="SSF46689">
    <property type="entry name" value="Homeodomain-like"/>
    <property type="match status" value="2"/>
</dbReference>
<dbReference type="GO" id="GO:0005737">
    <property type="term" value="C:cytoplasm"/>
    <property type="evidence" value="ECO:0007669"/>
    <property type="project" value="UniProtKB-SubCell"/>
</dbReference>
<keyword evidence="2" id="KW-0963">Cytoplasm</keyword>
<dbReference type="PANTHER" id="PTHR42713:SF3">
    <property type="entry name" value="TRANSCRIPTIONAL REGULATORY PROTEIN HPTR"/>
    <property type="match status" value="1"/>
</dbReference>
<dbReference type="SMART" id="SM00342">
    <property type="entry name" value="HTH_ARAC"/>
    <property type="match status" value="1"/>
</dbReference>
<dbReference type="PROSITE" id="PS50110">
    <property type="entry name" value="RESPONSE_REGULATORY"/>
    <property type="match status" value="1"/>
</dbReference>
<evidence type="ECO:0000259" key="9">
    <source>
        <dbReference type="PROSITE" id="PS01124"/>
    </source>
</evidence>
<dbReference type="GO" id="GO:0043565">
    <property type="term" value="F:sequence-specific DNA binding"/>
    <property type="evidence" value="ECO:0007669"/>
    <property type="project" value="InterPro"/>
</dbReference>
<keyword evidence="6" id="KW-0238">DNA-binding</keyword>
<comment type="caution">
    <text evidence="11">The sequence shown here is derived from an EMBL/GenBank/DDBJ whole genome shotgun (WGS) entry which is preliminary data.</text>
</comment>
<dbReference type="InterPro" id="IPR009057">
    <property type="entry name" value="Homeodomain-like_sf"/>
</dbReference>
<feature type="domain" description="Response regulatory" evidence="10">
    <location>
        <begin position="3"/>
        <end position="120"/>
    </location>
</feature>
<dbReference type="InterPro" id="IPR018062">
    <property type="entry name" value="HTH_AraC-typ_CS"/>
</dbReference>
<dbReference type="InterPro" id="IPR001789">
    <property type="entry name" value="Sig_transdc_resp-reg_receiver"/>
</dbReference>
<evidence type="ECO:0000256" key="4">
    <source>
        <dbReference type="ARBA" id="ARBA00023012"/>
    </source>
</evidence>
<keyword evidence="7" id="KW-0804">Transcription</keyword>
<evidence type="ECO:0000313" key="12">
    <source>
        <dbReference type="Proteomes" id="UP000654993"/>
    </source>
</evidence>
<dbReference type="SUPFAM" id="SSF52172">
    <property type="entry name" value="CheY-like"/>
    <property type="match status" value="1"/>
</dbReference>
<proteinExistence type="predicted"/>
<dbReference type="GO" id="GO:0003700">
    <property type="term" value="F:DNA-binding transcription factor activity"/>
    <property type="evidence" value="ECO:0007669"/>
    <property type="project" value="InterPro"/>
</dbReference>
<evidence type="ECO:0008006" key="13">
    <source>
        <dbReference type="Google" id="ProtNLM"/>
    </source>
</evidence>
<evidence type="ECO:0000256" key="7">
    <source>
        <dbReference type="ARBA" id="ARBA00023163"/>
    </source>
</evidence>
<dbReference type="PRINTS" id="PR00032">
    <property type="entry name" value="HTHARAC"/>
</dbReference>
<evidence type="ECO:0000256" key="6">
    <source>
        <dbReference type="ARBA" id="ARBA00023125"/>
    </source>
</evidence>
<dbReference type="PROSITE" id="PS00041">
    <property type="entry name" value="HTH_ARAC_FAMILY_1"/>
    <property type="match status" value="1"/>
</dbReference>
<dbReference type="AlphaFoldDB" id="A0A916QCH0"/>
<evidence type="ECO:0000259" key="10">
    <source>
        <dbReference type="PROSITE" id="PS50110"/>
    </source>
</evidence>
<dbReference type="SMART" id="SM00448">
    <property type="entry name" value="REC"/>
    <property type="match status" value="1"/>
</dbReference>
<name>A0A916QCH0_9BACL</name>
<dbReference type="PANTHER" id="PTHR42713">
    <property type="entry name" value="HISTIDINE KINASE-RELATED"/>
    <property type="match status" value="1"/>
</dbReference>
<dbReference type="GO" id="GO:0000160">
    <property type="term" value="P:phosphorelay signal transduction system"/>
    <property type="evidence" value="ECO:0007669"/>
    <property type="project" value="UniProtKB-KW"/>
</dbReference>
<evidence type="ECO:0000313" key="11">
    <source>
        <dbReference type="EMBL" id="GFR38025.1"/>
    </source>
</evidence>
<keyword evidence="12" id="KW-1185">Reference proteome</keyword>
<evidence type="ECO:0000256" key="1">
    <source>
        <dbReference type="ARBA" id="ARBA00004496"/>
    </source>
</evidence>
<reference evidence="11" key="2">
    <citation type="journal article" date="2021" name="Data Brief">
        <title>Draft genome sequence data of the facultative, thermophilic, xylanolytic bacterium Paenibacillus sp. strain DA-C8.</title>
        <authorList>
            <person name="Chhe C."/>
            <person name="Uke A."/>
            <person name="Baramee S."/>
            <person name="Ungkulpasvich U."/>
            <person name="Tachaapaikoon C."/>
            <person name="Pason P."/>
            <person name="Waeonukul R."/>
            <person name="Ratanakhanokchai K."/>
            <person name="Kosugi A."/>
        </authorList>
    </citation>
    <scope>NUCLEOTIDE SEQUENCE</scope>
    <source>
        <strain evidence="11">DA-C8</strain>
    </source>
</reference>